<gene>
    <name evidence="1" type="ORF">EVOR1521_LOCUS22491</name>
</gene>
<protein>
    <submittedName>
        <fullName evidence="1">Uncharacterized protein</fullName>
    </submittedName>
</protein>
<organism evidence="1 2">
    <name type="scientific">Effrenium voratum</name>
    <dbReference type="NCBI Taxonomy" id="2562239"/>
    <lineage>
        <taxon>Eukaryota</taxon>
        <taxon>Sar</taxon>
        <taxon>Alveolata</taxon>
        <taxon>Dinophyceae</taxon>
        <taxon>Suessiales</taxon>
        <taxon>Symbiodiniaceae</taxon>
        <taxon>Effrenium</taxon>
    </lineage>
</organism>
<comment type="caution">
    <text evidence="1">The sequence shown here is derived from an EMBL/GenBank/DDBJ whole genome shotgun (WGS) entry which is preliminary data.</text>
</comment>
<dbReference type="AlphaFoldDB" id="A0AA36NCZ7"/>
<accession>A0AA36NCZ7</accession>
<name>A0AA36NCZ7_9DINO</name>
<reference evidence="1" key="1">
    <citation type="submission" date="2023-08" db="EMBL/GenBank/DDBJ databases">
        <authorList>
            <person name="Chen Y."/>
            <person name="Shah S."/>
            <person name="Dougan E. K."/>
            <person name="Thang M."/>
            <person name="Chan C."/>
        </authorList>
    </citation>
    <scope>NUCLEOTIDE SEQUENCE</scope>
</reference>
<sequence>MLDMCMAPHASGTTWTLIDFLSRPLQKTSALVGGHGRVPGAGTSEGQAFGASGATLGAETPELGWLEGGCGFRQTLTKQRAHVGVSIKYPTNRFPTNSLKLKTRDSKHCLIDVGSLGVA</sequence>
<proteinExistence type="predicted"/>
<evidence type="ECO:0000313" key="2">
    <source>
        <dbReference type="Proteomes" id="UP001178507"/>
    </source>
</evidence>
<dbReference type="Proteomes" id="UP001178507">
    <property type="component" value="Unassembled WGS sequence"/>
</dbReference>
<evidence type="ECO:0000313" key="1">
    <source>
        <dbReference type="EMBL" id="CAJ1398826.1"/>
    </source>
</evidence>
<keyword evidence="2" id="KW-1185">Reference proteome</keyword>
<dbReference type="EMBL" id="CAUJNA010003311">
    <property type="protein sequence ID" value="CAJ1398826.1"/>
    <property type="molecule type" value="Genomic_DNA"/>
</dbReference>